<feature type="transmembrane region" description="Helical" evidence="1">
    <location>
        <begin position="107"/>
        <end position="125"/>
    </location>
</feature>
<evidence type="ECO:0000313" key="3">
    <source>
        <dbReference type="Proteomes" id="UP001165423"/>
    </source>
</evidence>
<feature type="transmembrane region" description="Helical" evidence="1">
    <location>
        <begin position="132"/>
        <end position="155"/>
    </location>
</feature>
<dbReference type="Proteomes" id="UP001165423">
    <property type="component" value="Unassembled WGS sequence"/>
</dbReference>
<sequence length="191" mass="19641">MAARMNDGSGARGNRWRQVIWGGAACLLLLPLLAMRLFPGSGVDWSPSDFAVMGAMLAIACGAYELMAWMSGNTAFRAAAGVAILAGFLTVWVNLAVGMIGSEDNPYNLLFAGVPAVAVLGGVFARMQARGMASATCAAALAQALLAGFALVAGWDDRGAVLSAAFSLPWLLSAALFAVAARASDRTGARR</sequence>
<proteinExistence type="predicted"/>
<name>A0ABT0A2R1_9GAMM</name>
<reference evidence="2 3" key="1">
    <citation type="submission" date="2022-03" db="EMBL/GenBank/DDBJ databases">
        <title>Luteimonas soily sp. nov., a novel bacterium isolated from the soil.</title>
        <authorList>
            <person name="Zhang X."/>
        </authorList>
    </citation>
    <scope>NUCLEOTIDE SEQUENCE [LARGE SCALE GENOMIC DNA]</scope>
    <source>
        <strain evidence="2 3">50</strain>
    </source>
</reference>
<keyword evidence="1" id="KW-1133">Transmembrane helix</keyword>
<evidence type="ECO:0000256" key="1">
    <source>
        <dbReference type="SAM" id="Phobius"/>
    </source>
</evidence>
<organism evidence="2 3">
    <name type="scientific">Cognatiluteimonas sedimenti</name>
    <dbReference type="NCBI Taxonomy" id="2927791"/>
    <lineage>
        <taxon>Bacteria</taxon>
        <taxon>Pseudomonadati</taxon>
        <taxon>Pseudomonadota</taxon>
        <taxon>Gammaproteobacteria</taxon>
        <taxon>Lysobacterales</taxon>
        <taxon>Lysobacteraceae</taxon>
        <taxon>Cognatiluteimonas</taxon>
    </lineage>
</organism>
<feature type="transmembrane region" description="Helical" evidence="1">
    <location>
        <begin position="161"/>
        <end position="181"/>
    </location>
</feature>
<comment type="caution">
    <text evidence="2">The sequence shown here is derived from an EMBL/GenBank/DDBJ whole genome shotgun (WGS) entry which is preliminary data.</text>
</comment>
<gene>
    <name evidence="2" type="ORF">MQC88_04615</name>
</gene>
<accession>A0ABT0A2R1</accession>
<keyword evidence="1" id="KW-0472">Membrane</keyword>
<feature type="transmembrane region" description="Helical" evidence="1">
    <location>
        <begin position="50"/>
        <end position="67"/>
    </location>
</feature>
<keyword evidence="3" id="KW-1185">Reference proteome</keyword>
<feature type="transmembrane region" description="Helical" evidence="1">
    <location>
        <begin position="20"/>
        <end position="38"/>
    </location>
</feature>
<dbReference type="RefSeq" id="WP_243319444.1">
    <property type="nucleotide sequence ID" value="NZ_JALGCL010000001.1"/>
</dbReference>
<dbReference type="EMBL" id="JALGCL010000001">
    <property type="protein sequence ID" value="MCJ0825246.1"/>
    <property type="molecule type" value="Genomic_DNA"/>
</dbReference>
<feature type="transmembrane region" description="Helical" evidence="1">
    <location>
        <begin position="79"/>
        <end position="101"/>
    </location>
</feature>
<keyword evidence="1" id="KW-0812">Transmembrane</keyword>
<protein>
    <submittedName>
        <fullName evidence="2">Uncharacterized protein</fullName>
    </submittedName>
</protein>
<evidence type="ECO:0000313" key="2">
    <source>
        <dbReference type="EMBL" id="MCJ0825246.1"/>
    </source>
</evidence>